<keyword evidence="2" id="KW-0418">Kinase</keyword>
<dbReference type="SUPFAM" id="SSF53067">
    <property type="entry name" value="Actin-like ATPase domain"/>
    <property type="match status" value="1"/>
</dbReference>
<name>A0ABU2C1T8_9ACTN</name>
<accession>A0ABU2C1T8</accession>
<evidence type="ECO:0000313" key="2">
    <source>
        <dbReference type="EMBL" id="MDR7364601.1"/>
    </source>
</evidence>
<keyword evidence="2" id="KW-0808">Transferase</keyword>
<dbReference type="Gene3D" id="1.10.10.10">
    <property type="entry name" value="Winged helix-like DNA-binding domain superfamily/Winged helix DNA-binding domain"/>
    <property type="match status" value="1"/>
</dbReference>
<gene>
    <name evidence="2" type="ORF">J2S63_004154</name>
</gene>
<reference evidence="2 3" key="1">
    <citation type="submission" date="2023-07" db="EMBL/GenBank/DDBJ databases">
        <title>Sequencing the genomes of 1000 actinobacteria strains.</title>
        <authorList>
            <person name="Klenk H.-P."/>
        </authorList>
    </citation>
    <scope>NUCLEOTIDE SEQUENCE [LARGE SCALE GENOMIC DNA]</scope>
    <source>
        <strain evidence="2 3">DSM 19426</strain>
    </source>
</reference>
<dbReference type="InterPro" id="IPR043129">
    <property type="entry name" value="ATPase_NBD"/>
</dbReference>
<dbReference type="RefSeq" id="WP_310306405.1">
    <property type="nucleotide sequence ID" value="NZ_BAAAPS010000006.1"/>
</dbReference>
<dbReference type="SUPFAM" id="SSF46785">
    <property type="entry name" value="Winged helix' DNA-binding domain"/>
    <property type="match status" value="1"/>
</dbReference>
<protein>
    <submittedName>
        <fullName evidence="2">NBD/HSP70 family sugar kinase</fullName>
    </submittedName>
</protein>
<dbReference type="Pfam" id="PF00480">
    <property type="entry name" value="ROK"/>
    <property type="match status" value="1"/>
</dbReference>
<dbReference type="Gene3D" id="3.30.420.40">
    <property type="match status" value="2"/>
</dbReference>
<proteinExistence type="inferred from homology"/>
<organism evidence="2 3">
    <name type="scientific">Nocardioides marmoribigeumensis</name>
    <dbReference type="NCBI Taxonomy" id="433649"/>
    <lineage>
        <taxon>Bacteria</taxon>
        <taxon>Bacillati</taxon>
        <taxon>Actinomycetota</taxon>
        <taxon>Actinomycetes</taxon>
        <taxon>Propionibacteriales</taxon>
        <taxon>Nocardioidaceae</taxon>
        <taxon>Nocardioides</taxon>
    </lineage>
</organism>
<keyword evidence="3" id="KW-1185">Reference proteome</keyword>
<comment type="similarity">
    <text evidence="1">Belongs to the ROK (NagC/XylR) family.</text>
</comment>
<dbReference type="InterPro" id="IPR000600">
    <property type="entry name" value="ROK"/>
</dbReference>
<evidence type="ECO:0000313" key="3">
    <source>
        <dbReference type="Proteomes" id="UP001183648"/>
    </source>
</evidence>
<sequence>MRPAEQRIVEYASFSGWVDRVELAAALDLPAPTVTTAVRKLLAAGSLVAGDTDTGSGRAGRPRQRLRVAGPAPMTGLVSWSHDRLRLRLLDPSGELVRELGREQPVPDAGAHGLSPAVAELVAAAGQVADRRLAAVVVSVPAPFLRGTGTPVEHLGAEDCPRRFPVRSSAGAERALSEEHGIPVLLENDANLGALGELVHGAGAGVDFVHLTIGRHGFGSGVVVNGRLVRGARGYTGELAHLQMDHDGPLCTCGGRGCLWMQLRHLTAMQEGAPATTLDFADLPDRAVAGDAGAARLLRDVGRTIGRPLAQLCTMLDPHRLVLDGALGPAMDHLVRGIRESFSVDAPPAVADNIEVVVSPLRAADVLGACELPCEHARHA</sequence>
<dbReference type="InterPro" id="IPR036388">
    <property type="entry name" value="WH-like_DNA-bd_sf"/>
</dbReference>
<dbReference type="EMBL" id="JAVDYG010000001">
    <property type="protein sequence ID" value="MDR7364601.1"/>
    <property type="molecule type" value="Genomic_DNA"/>
</dbReference>
<dbReference type="Proteomes" id="UP001183648">
    <property type="component" value="Unassembled WGS sequence"/>
</dbReference>
<comment type="caution">
    <text evidence="2">The sequence shown here is derived from an EMBL/GenBank/DDBJ whole genome shotgun (WGS) entry which is preliminary data.</text>
</comment>
<dbReference type="GO" id="GO:0016301">
    <property type="term" value="F:kinase activity"/>
    <property type="evidence" value="ECO:0007669"/>
    <property type="project" value="UniProtKB-KW"/>
</dbReference>
<evidence type="ECO:0000256" key="1">
    <source>
        <dbReference type="ARBA" id="ARBA00006479"/>
    </source>
</evidence>
<dbReference type="PANTHER" id="PTHR18964">
    <property type="entry name" value="ROK (REPRESSOR, ORF, KINASE) FAMILY"/>
    <property type="match status" value="1"/>
</dbReference>
<dbReference type="PANTHER" id="PTHR18964:SF149">
    <property type="entry name" value="BIFUNCTIONAL UDP-N-ACETYLGLUCOSAMINE 2-EPIMERASE_N-ACETYLMANNOSAMINE KINASE"/>
    <property type="match status" value="1"/>
</dbReference>
<dbReference type="InterPro" id="IPR036390">
    <property type="entry name" value="WH_DNA-bd_sf"/>
</dbReference>